<dbReference type="EMBL" id="KE343319">
    <property type="protein sequence ID" value="EXB23440.1"/>
    <property type="molecule type" value="Genomic_DNA"/>
</dbReference>
<sequence length="81" mass="9210">MKKRKTTTTHNVRTDDGKPLSTIARRWRATNPLDMWRSCAKKPNLVVESRGEKPMATVRGQVVAIDLSARRGKDIQTSRHP</sequence>
<proteinExistence type="predicted"/>
<evidence type="ECO:0000313" key="3">
    <source>
        <dbReference type="Proteomes" id="UP000030645"/>
    </source>
</evidence>
<dbReference type="AlphaFoldDB" id="W9QWM3"/>
<protein>
    <submittedName>
        <fullName evidence="2">Uncharacterized protein</fullName>
    </submittedName>
</protein>
<feature type="region of interest" description="Disordered" evidence="1">
    <location>
        <begin position="1"/>
        <end position="21"/>
    </location>
</feature>
<reference evidence="3" key="1">
    <citation type="submission" date="2013-01" db="EMBL/GenBank/DDBJ databases">
        <title>Draft Genome Sequence of a Mulberry Tree, Morus notabilis C.K. Schneid.</title>
        <authorList>
            <person name="He N."/>
            <person name="Zhao S."/>
        </authorList>
    </citation>
    <scope>NUCLEOTIDE SEQUENCE</scope>
</reference>
<keyword evidence="3" id="KW-1185">Reference proteome</keyword>
<evidence type="ECO:0000256" key="1">
    <source>
        <dbReference type="SAM" id="MobiDB-lite"/>
    </source>
</evidence>
<evidence type="ECO:0000313" key="2">
    <source>
        <dbReference type="EMBL" id="EXB23440.1"/>
    </source>
</evidence>
<gene>
    <name evidence="2" type="ORF">L484_005730</name>
</gene>
<dbReference type="Proteomes" id="UP000030645">
    <property type="component" value="Unassembled WGS sequence"/>
</dbReference>
<accession>W9QWM3</accession>
<name>W9QWM3_9ROSA</name>
<organism evidence="2 3">
    <name type="scientific">Morus notabilis</name>
    <dbReference type="NCBI Taxonomy" id="981085"/>
    <lineage>
        <taxon>Eukaryota</taxon>
        <taxon>Viridiplantae</taxon>
        <taxon>Streptophyta</taxon>
        <taxon>Embryophyta</taxon>
        <taxon>Tracheophyta</taxon>
        <taxon>Spermatophyta</taxon>
        <taxon>Magnoliopsida</taxon>
        <taxon>eudicotyledons</taxon>
        <taxon>Gunneridae</taxon>
        <taxon>Pentapetalae</taxon>
        <taxon>rosids</taxon>
        <taxon>fabids</taxon>
        <taxon>Rosales</taxon>
        <taxon>Moraceae</taxon>
        <taxon>Moreae</taxon>
        <taxon>Morus</taxon>
    </lineage>
</organism>